<dbReference type="PANTHER" id="PTHR12475">
    <property type="match status" value="1"/>
</dbReference>
<dbReference type="SUPFAM" id="SSF54637">
    <property type="entry name" value="Thioesterase/thiol ester dehydrase-isomerase"/>
    <property type="match status" value="1"/>
</dbReference>
<dbReference type="InterPro" id="IPR029069">
    <property type="entry name" value="HotDog_dom_sf"/>
</dbReference>
<dbReference type="AlphaFoldDB" id="A0A0A0DDJ3"/>
<dbReference type="OrthoDB" id="3727779at2"/>
<accession>A0A0A0DDJ3</accession>
<dbReference type="Proteomes" id="UP000029995">
    <property type="component" value="Unassembled WGS sequence"/>
</dbReference>
<dbReference type="CDD" id="cd00586">
    <property type="entry name" value="4HBT"/>
    <property type="match status" value="1"/>
</dbReference>
<evidence type="ECO:0000313" key="2">
    <source>
        <dbReference type="Proteomes" id="UP000029995"/>
    </source>
</evidence>
<reference evidence="1 2" key="1">
    <citation type="submission" date="2014-01" db="EMBL/GenBank/DDBJ databases">
        <title>Genome sequence determination for a cystic fibrosis isolate, Inquilinus limosus.</title>
        <authorList>
            <person name="Pino M."/>
            <person name="Di Conza J."/>
            <person name="Gutkind G."/>
        </authorList>
    </citation>
    <scope>NUCLEOTIDE SEQUENCE [LARGE SCALE GENOMIC DNA]</scope>
    <source>
        <strain evidence="1 2">MP06</strain>
    </source>
</reference>
<organism evidence="1 2">
    <name type="scientific">Inquilinus limosus MP06</name>
    <dbReference type="NCBI Taxonomy" id="1398085"/>
    <lineage>
        <taxon>Bacteria</taxon>
        <taxon>Pseudomonadati</taxon>
        <taxon>Pseudomonadota</taxon>
        <taxon>Alphaproteobacteria</taxon>
        <taxon>Rhodospirillales</taxon>
        <taxon>Rhodospirillaceae</taxon>
        <taxon>Inquilinus</taxon>
    </lineage>
</organism>
<dbReference type="RefSeq" id="WP_034831092.1">
    <property type="nucleotide sequence ID" value="NZ_JANX01000005.1"/>
</dbReference>
<dbReference type="EMBL" id="JANX01000005">
    <property type="protein sequence ID" value="KGM35943.1"/>
    <property type="molecule type" value="Genomic_DNA"/>
</dbReference>
<proteinExistence type="predicted"/>
<dbReference type="InterPro" id="IPR051490">
    <property type="entry name" value="THEM6_lcsJ_thioesterase"/>
</dbReference>
<name>A0A0A0DDJ3_9PROT</name>
<sequence length="182" mass="20563">MNLYLRLIRVVVAALLGRRLGLLDDSVVRFRVWPNDLDFNLHMNNGRYLTVMDLGRTDLMLRVGLVGLLWRRRWAPVLGGATIRYRRSLAAFAGYRLRSRLLGWDEKWLYLEQGFEDARGAVVAHAVVKAAFRRRGGTVPTAEIAAAFGWTGPSPELPAYVQALRDGEEAMRESLREGPRAA</sequence>
<dbReference type="Pfam" id="PF13279">
    <property type="entry name" value="4HBT_2"/>
    <property type="match status" value="1"/>
</dbReference>
<dbReference type="PANTHER" id="PTHR12475:SF4">
    <property type="entry name" value="PROTEIN THEM6"/>
    <property type="match status" value="1"/>
</dbReference>
<comment type="caution">
    <text evidence="1">The sequence shown here is derived from an EMBL/GenBank/DDBJ whole genome shotgun (WGS) entry which is preliminary data.</text>
</comment>
<gene>
    <name evidence="1" type="ORF">P409_01530</name>
</gene>
<protein>
    <submittedName>
        <fullName evidence="1">Thioesterase</fullName>
    </submittedName>
</protein>
<dbReference type="Gene3D" id="3.10.129.10">
    <property type="entry name" value="Hotdog Thioesterase"/>
    <property type="match status" value="1"/>
</dbReference>
<evidence type="ECO:0000313" key="1">
    <source>
        <dbReference type="EMBL" id="KGM35943.1"/>
    </source>
</evidence>